<dbReference type="AlphaFoldDB" id="A0A1G7GM36"/>
<protein>
    <submittedName>
        <fullName evidence="1">Uncharacterized protein</fullName>
    </submittedName>
</protein>
<organism evidence="1 2">
    <name type="scientific">Phytopseudomonas seleniipraecipitans</name>
    <dbReference type="NCBI Taxonomy" id="640205"/>
    <lineage>
        <taxon>Bacteria</taxon>
        <taxon>Pseudomonadati</taxon>
        <taxon>Pseudomonadota</taxon>
        <taxon>Gammaproteobacteria</taxon>
        <taxon>Pseudomonadales</taxon>
        <taxon>Pseudomonadaceae</taxon>
        <taxon>Phytopseudomonas</taxon>
    </lineage>
</organism>
<dbReference type="STRING" id="640205.SAMN05216381_0252"/>
<sequence length="56" mass="6377">MPGTLLVEESDQLGYRLNTRLTSRVLVGRACYFRFFLKNSLSESNGISLTRSYKST</sequence>
<evidence type="ECO:0000313" key="2">
    <source>
        <dbReference type="Proteomes" id="UP000243378"/>
    </source>
</evidence>
<gene>
    <name evidence="1" type="ORF">SAMN05216381_0252</name>
</gene>
<reference evidence="1 2" key="1">
    <citation type="submission" date="2016-10" db="EMBL/GenBank/DDBJ databases">
        <authorList>
            <person name="de Groot N.N."/>
        </authorList>
    </citation>
    <scope>NUCLEOTIDE SEQUENCE [LARGE SCALE GENOMIC DNA]</scope>
    <source>
        <strain evidence="1 2">LMG 25475</strain>
    </source>
</reference>
<proteinExistence type="predicted"/>
<accession>A0A1G7GM36</accession>
<dbReference type="Proteomes" id="UP000243378">
    <property type="component" value="Unassembled WGS sequence"/>
</dbReference>
<dbReference type="EMBL" id="FNBM01000001">
    <property type="protein sequence ID" value="SDE89207.1"/>
    <property type="molecule type" value="Genomic_DNA"/>
</dbReference>
<evidence type="ECO:0000313" key="1">
    <source>
        <dbReference type="EMBL" id="SDE89207.1"/>
    </source>
</evidence>
<name>A0A1G7GM36_9GAMM</name>